<dbReference type="Gene3D" id="3.40.50.150">
    <property type="entry name" value="Vaccinia Virus protein VP39"/>
    <property type="match status" value="1"/>
</dbReference>
<accession>A0ABY7TSZ9</accession>
<organism evidence="2 3">
    <name type="scientific">Novosphingobium humi</name>
    <dbReference type="NCBI Taxonomy" id="2282397"/>
    <lineage>
        <taxon>Bacteria</taxon>
        <taxon>Pseudomonadati</taxon>
        <taxon>Pseudomonadota</taxon>
        <taxon>Alphaproteobacteria</taxon>
        <taxon>Sphingomonadales</taxon>
        <taxon>Sphingomonadaceae</taxon>
        <taxon>Novosphingobium</taxon>
    </lineage>
</organism>
<dbReference type="InterPro" id="IPR016980">
    <property type="entry name" value="S-AdoMet-dep_MeTrfase_Alr7345"/>
</dbReference>
<name>A0ABY7TSZ9_9SPHN</name>
<feature type="signal peptide" evidence="1">
    <location>
        <begin position="1"/>
        <end position="21"/>
    </location>
</feature>
<keyword evidence="1" id="KW-0732">Signal</keyword>
<keyword evidence="3" id="KW-1185">Reference proteome</keyword>
<evidence type="ECO:0000313" key="3">
    <source>
        <dbReference type="Proteomes" id="UP001218231"/>
    </source>
</evidence>
<evidence type="ECO:0000256" key="1">
    <source>
        <dbReference type="SAM" id="SignalP"/>
    </source>
</evidence>
<evidence type="ECO:0000313" key="2">
    <source>
        <dbReference type="EMBL" id="WCT76065.1"/>
    </source>
</evidence>
<dbReference type="EMBL" id="CP117417">
    <property type="protein sequence ID" value="WCT76065.1"/>
    <property type="molecule type" value="Genomic_DNA"/>
</dbReference>
<dbReference type="InterPro" id="IPR029063">
    <property type="entry name" value="SAM-dependent_MTases_sf"/>
</dbReference>
<dbReference type="GO" id="GO:0032259">
    <property type="term" value="P:methylation"/>
    <property type="evidence" value="ECO:0007669"/>
    <property type="project" value="UniProtKB-KW"/>
</dbReference>
<dbReference type="GO" id="GO:0008168">
    <property type="term" value="F:methyltransferase activity"/>
    <property type="evidence" value="ECO:0007669"/>
    <property type="project" value="UniProtKB-KW"/>
</dbReference>
<dbReference type="PIRSF" id="PIRSF031679">
    <property type="entry name" value="Mtase_Alr7345_prd"/>
    <property type="match status" value="1"/>
</dbReference>
<dbReference type="SUPFAM" id="SSF53335">
    <property type="entry name" value="S-adenosyl-L-methionine-dependent methyltransferases"/>
    <property type="match status" value="1"/>
</dbReference>
<reference evidence="2 3" key="1">
    <citation type="submission" date="2023-02" db="EMBL/GenBank/DDBJ databases">
        <title>Genome sequence of Novosphingobium humi KACC 19094.</title>
        <authorList>
            <person name="Kim S."/>
            <person name="Heo J."/>
            <person name="Kwon S.-W."/>
        </authorList>
    </citation>
    <scope>NUCLEOTIDE SEQUENCE [LARGE SCALE GENOMIC DNA]</scope>
    <source>
        <strain evidence="2 3">KACC 19094</strain>
    </source>
</reference>
<protein>
    <submittedName>
        <fullName evidence="2">Methyltransferase</fullName>
    </submittedName>
</protein>
<keyword evidence="2" id="KW-0489">Methyltransferase</keyword>
<sequence>MSKAWMIAGALAVMMPGAALAKDGMAQGGKAAIAAALVDKDRPEADVSRDAGRKPGELLAFAGVKPGMKVGELLPGGGYFTRLLSKAVGPKGVVYIWMPAGTPPERLARLDPILKNPAYSNVKLLVSEQIAPPEKVDLIWTTQNYHDLHHTGKSPEPTNAAALAALKPGGTYLVSDHAAKSGSGTTDTDALHRIDPELVKAEVVKAGFKFAGESKALANAEDDHTKKVFDLHDKTDQFLLKFTK</sequence>
<dbReference type="Proteomes" id="UP001218231">
    <property type="component" value="Chromosome"/>
</dbReference>
<proteinExistence type="predicted"/>
<gene>
    <name evidence="2" type="ORF">PQ457_08875</name>
</gene>
<feature type="chain" id="PRO_5046211852" evidence="1">
    <location>
        <begin position="22"/>
        <end position="244"/>
    </location>
</feature>
<dbReference type="RefSeq" id="WP_273616521.1">
    <property type="nucleotide sequence ID" value="NZ_CP117417.1"/>
</dbReference>
<keyword evidence="2" id="KW-0808">Transferase</keyword>